<organism evidence="1 2">
    <name type="scientific">Humidesulfovibrio mexicanus</name>
    <dbReference type="NCBI Taxonomy" id="147047"/>
    <lineage>
        <taxon>Bacteria</taxon>
        <taxon>Pseudomonadati</taxon>
        <taxon>Thermodesulfobacteriota</taxon>
        <taxon>Desulfovibrionia</taxon>
        <taxon>Desulfovibrionales</taxon>
        <taxon>Desulfovibrionaceae</taxon>
        <taxon>Humidesulfovibrio</taxon>
    </lineage>
</organism>
<dbReference type="AlphaFoldDB" id="A0A239A7S7"/>
<dbReference type="Proteomes" id="UP000198324">
    <property type="component" value="Unassembled WGS sequence"/>
</dbReference>
<evidence type="ECO:0000313" key="2">
    <source>
        <dbReference type="Proteomes" id="UP000198324"/>
    </source>
</evidence>
<keyword evidence="2" id="KW-1185">Reference proteome</keyword>
<reference evidence="1 2" key="1">
    <citation type="submission" date="2017-06" db="EMBL/GenBank/DDBJ databases">
        <authorList>
            <person name="Kim H.J."/>
            <person name="Triplett B.A."/>
        </authorList>
    </citation>
    <scope>NUCLEOTIDE SEQUENCE [LARGE SCALE GENOMIC DNA]</scope>
    <source>
        <strain evidence="1 2">DSM 13116</strain>
    </source>
</reference>
<dbReference type="OrthoDB" id="5438497at2"/>
<sequence length="708" mass="75648">MSLVPVLLTNFTSGELSPRLAGRVDVSKYFNGCQSLVNFLAQPHGGVVRRGGMRFVARSASGAGKSLLVPYEDASGSAWVLEFSQDAQGEGTVRFFTGGGLALGADGAALGLATPYTAARLDGMRWTQDGGDLLLCHPEVAPRVLSRTEAGFALAEMSFTSRPEVWGEGNWPALCCLHEDRLVLAATPKQPYSLWFSRTGAHRDFRLATREVPLEDWDDFEITDGNGDTLSDGRPGDTVLLLAGDGFSKGDAVSGVMPDGTLCYYRYTGARTVKASLSSSLRMALAATPSASGEIESVRDAAGALRADCWEQFSIGQRIEADAGDDPLDDDAVEITLSAPRGGRIRFLAPRDRLWIGASGGEWTVSGSSLNTPVTPGGVKANREGTVGAAQGDPCQAGPAILFVQRSGKKVREMAYRLDSDAYASRDLTLLAAHLGEPGIIQLAYVQEPDPVLYCVRADGVLLAMSYLPEQEVCAFSRIETDGAVEAACAVFNQDRCRDELWLVVRRTAMVDGQSVARRCIETLEQPLGEGDVGVGEAFYVDCGLSYTGDPVTQVAGLDHLAGRRVQVLADGAPQPERVVGPDGSIRLERAASRVHAGLGYVSVLRPMRLEFSGSRGSAQTRTKRVTEVSVRLFRSLGGKVGPDCTRLEPLLFRSSADPMDGPPALFTGDKSVRFPQGWSTEGVLTLVQDQPLPMTVLLMAATMAMNE</sequence>
<dbReference type="RefSeq" id="WP_089274020.1">
    <property type="nucleotide sequence ID" value="NZ_FZOC01000003.1"/>
</dbReference>
<proteinExistence type="predicted"/>
<protein>
    <submittedName>
        <fullName evidence="1">Uncharacterized protein</fullName>
    </submittedName>
</protein>
<evidence type="ECO:0000313" key="1">
    <source>
        <dbReference type="EMBL" id="SNR91361.1"/>
    </source>
</evidence>
<gene>
    <name evidence="1" type="ORF">SAMN04488503_1878</name>
</gene>
<dbReference type="EMBL" id="FZOC01000003">
    <property type="protein sequence ID" value="SNR91361.1"/>
    <property type="molecule type" value="Genomic_DNA"/>
</dbReference>
<accession>A0A239A7S7</accession>
<name>A0A239A7S7_9BACT</name>